<dbReference type="PANTHER" id="PTHR31744">
    <property type="entry name" value="PROTEIN CUP-SHAPED COTYLEDON 2-RELATED"/>
    <property type="match status" value="1"/>
</dbReference>
<evidence type="ECO:0000256" key="4">
    <source>
        <dbReference type="ARBA" id="ARBA00023242"/>
    </source>
</evidence>
<organism evidence="6 7">
    <name type="scientific">Datura stramonium</name>
    <name type="common">Jimsonweed</name>
    <name type="synonym">Common thornapple</name>
    <dbReference type="NCBI Taxonomy" id="4076"/>
    <lineage>
        <taxon>Eukaryota</taxon>
        <taxon>Viridiplantae</taxon>
        <taxon>Streptophyta</taxon>
        <taxon>Embryophyta</taxon>
        <taxon>Tracheophyta</taxon>
        <taxon>Spermatophyta</taxon>
        <taxon>Magnoliopsida</taxon>
        <taxon>eudicotyledons</taxon>
        <taxon>Gunneridae</taxon>
        <taxon>Pentapetalae</taxon>
        <taxon>asterids</taxon>
        <taxon>lamiids</taxon>
        <taxon>Solanales</taxon>
        <taxon>Solanaceae</taxon>
        <taxon>Solanoideae</taxon>
        <taxon>Datureae</taxon>
        <taxon>Datura</taxon>
    </lineage>
</organism>
<keyword evidence="4" id="KW-0539">Nucleus</keyword>
<dbReference type="EMBL" id="JACEIK010000808">
    <property type="protein sequence ID" value="MCD7462506.1"/>
    <property type="molecule type" value="Genomic_DNA"/>
</dbReference>
<dbReference type="InterPro" id="IPR036093">
    <property type="entry name" value="NAC_dom_sf"/>
</dbReference>
<proteinExistence type="predicted"/>
<keyword evidence="1" id="KW-0805">Transcription regulation</keyword>
<feature type="domain" description="NAC" evidence="5">
    <location>
        <begin position="1"/>
        <end position="78"/>
    </location>
</feature>
<evidence type="ECO:0000256" key="2">
    <source>
        <dbReference type="ARBA" id="ARBA00023125"/>
    </source>
</evidence>
<gene>
    <name evidence="6" type="ORF">HAX54_048683</name>
</gene>
<protein>
    <recommendedName>
        <fullName evidence="5">NAC domain-containing protein</fullName>
    </recommendedName>
</protein>
<evidence type="ECO:0000313" key="6">
    <source>
        <dbReference type="EMBL" id="MCD7462506.1"/>
    </source>
</evidence>
<accession>A0ABS8SU02</accession>
<keyword evidence="7" id="KW-1185">Reference proteome</keyword>
<dbReference type="SUPFAM" id="SSF101941">
    <property type="entry name" value="NAC domain"/>
    <property type="match status" value="1"/>
</dbReference>
<keyword evidence="2" id="KW-0238">DNA-binding</keyword>
<reference evidence="6 7" key="1">
    <citation type="journal article" date="2021" name="BMC Genomics">
        <title>Datura genome reveals duplications of psychoactive alkaloid biosynthetic genes and high mutation rate following tissue culture.</title>
        <authorList>
            <person name="Rajewski A."/>
            <person name="Carter-House D."/>
            <person name="Stajich J."/>
            <person name="Litt A."/>
        </authorList>
    </citation>
    <scope>NUCLEOTIDE SEQUENCE [LARGE SCALE GENOMIC DNA]</scope>
    <source>
        <strain evidence="6">AR-01</strain>
    </source>
</reference>
<dbReference type="InterPro" id="IPR003441">
    <property type="entry name" value="NAC-dom"/>
</dbReference>
<dbReference type="Proteomes" id="UP000823775">
    <property type="component" value="Unassembled WGS sequence"/>
</dbReference>
<evidence type="ECO:0000259" key="5">
    <source>
        <dbReference type="PROSITE" id="PS51005"/>
    </source>
</evidence>
<evidence type="ECO:0000256" key="1">
    <source>
        <dbReference type="ARBA" id="ARBA00023015"/>
    </source>
</evidence>
<name>A0ABS8SU02_DATST</name>
<keyword evidence="3" id="KW-0804">Transcription</keyword>
<evidence type="ECO:0000313" key="7">
    <source>
        <dbReference type="Proteomes" id="UP000823775"/>
    </source>
</evidence>
<sequence>MIGISSCHKDKKYPTGSRTNRATAAGFWKATGRAPRGLKLDWIMHEYRLDDPQDVNFCASDQSAAPEEGWVVCRVFKKKSAPQSSSAVSRTVIDQNPSTDGVLDQILIFDEMTMMLTGTDYHQRYSCVNNYHLEDDKRSTGPACDWVALVSSQLNGHLEMPLTNNNTTRSSDDDVEFWSHVRNHQPLIH</sequence>
<comment type="caution">
    <text evidence="6">The sequence shown here is derived from an EMBL/GenBank/DDBJ whole genome shotgun (WGS) entry which is preliminary data.</text>
</comment>
<dbReference type="PROSITE" id="PS51005">
    <property type="entry name" value="NAC"/>
    <property type="match status" value="1"/>
</dbReference>
<evidence type="ECO:0000256" key="3">
    <source>
        <dbReference type="ARBA" id="ARBA00023163"/>
    </source>
</evidence>
<dbReference type="PANTHER" id="PTHR31744:SF221">
    <property type="entry name" value="NAC DOMAIN-CONTAINING PROTEIN 43-LIKE"/>
    <property type="match status" value="1"/>
</dbReference>
<dbReference type="Gene3D" id="2.170.150.80">
    <property type="entry name" value="NAC domain"/>
    <property type="match status" value="2"/>
</dbReference>